<keyword evidence="3" id="KW-1185">Reference proteome</keyword>
<dbReference type="AlphaFoldDB" id="A0A133VQ65"/>
<dbReference type="GO" id="GO:0006508">
    <property type="term" value="P:proteolysis"/>
    <property type="evidence" value="ECO:0007669"/>
    <property type="project" value="InterPro"/>
</dbReference>
<dbReference type="InterPro" id="IPR038765">
    <property type="entry name" value="Papain-like_cys_pep_sf"/>
</dbReference>
<name>A0A133VQ65_9EURY</name>
<gene>
    <name evidence="2" type="ORF">AKJ56_00985</name>
</gene>
<feature type="domain" description="Peptidase C1A papain C-terminal" evidence="1">
    <location>
        <begin position="64"/>
        <end position="235"/>
    </location>
</feature>
<dbReference type="Gene3D" id="3.90.70.10">
    <property type="entry name" value="Cysteine proteinases"/>
    <property type="match status" value="1"/>
</dbReference>
<evidence type="ECO:0000313" key="2">
    <source>
        <dbReference type="EMBL" id="KXB08553.1"/>
    </source>
</evidence>
<reference evidence="2 3" key="1">
    <citation type="journal article" date="2016" name="Sci. Rep.">
        <title>Metabolic traits of an uncultured archaeal lineage -MSBL1- from brine pools of the Red Sea.</title>
        <authorList>
            <person name="Mwirichia R."/>
            <person name="Alam I."/>
            <person name="Rashid M."/>
            <person name="Vinu M."/>
            <person name="Ba-Alawi W."/>
            <person name="Anthony Kamau A."/>
            <person name="Kamanda Ngugi D."/>
            <person name="Goker M."/>
            <person name="Klenk H.P."/>
            <person name="Bajic V."/>
            <person name="Stingl U."/>
        </authorList>
    </citation>
    <scope>NUCLEOTIDE SEQUENCE [LARGE SCALE GENOMIC DNA]</scope>
    <source>
        <strain evidence="2">SCGC-AAA382N08</strain>
    </source>
</reference>
<accession>A0A133VQ65</accession>
<sequence length="337" mass="39244">MISKKKKNFIMDSSLGALKDKKDKRDFRLSGIQKDTAPPTSFALKDKFDVKNQWSRPSCTSQAQSHHKERQENVEIGARPIMAWTKDLENNTNQGAYTRNTFKVVNNIGCCKEKLCTEPGSNLSWGKYININKIPNKCRKQADEHKSKSYWRVDKSINKIKQAIYQNNNSVVMSMAWYNEFNNPNKDGMLPDYDKNGRYGGHAVECKGWDDGKKAFLMKNSWGASWGPISGYFYLPYSYIKDLVWDIWCSLDIPTELPVDNRYGRDRTWSSYLSEKSMAFNPWLRKKIKRAPNNREIKGLVYGHHSYENVFEGAINDKWLHITYPEYLKRQKEGKVD</sequence>
<dbReference type="SUPFAM" id="SSF54001">
    <property type="entry name" value="Cysteine proteinases"/>
    <property type="match status" value="1"/>
</dbReference>
<evidence type="ECO:0000313" key="3">
    <source>
        <dbReference type="Proteomes" id="UP000070175"/>
    </source>
</evidence>
<organism evidence="2 3">
    <name type="scientific">candidate division MSBL1 archaeon SCGC-AAA382N08</name>
    <dbReference type="NCBI Taxonomy" id="1698285"/>
    <lineage>
        <taxon>Archaea</taxon>
        <taxon>Methanobacteriati</taxon>
        <taxon>Methanobacteriota</taxon>
        <taxon>candidate division MSBL1</taxon>
    </lineage>
</organism>
<dbReference type="CDD" id="cd02619">
    <property type="entry name" value="Peptidase_C1"/>
    <property type="match status" value="1"/>
</dbReference>
<protein>
    <recommendedName>
        <fullName evidence="1">Peptidase C1A papain C-terminal domain-containing protein</fullName>
    </recommendedName>
</protein>
<dbReference type="Proteomes" id="UP000070175">
    <property type="component" value="Unassembled WGS sequence"/>
</dbReference>
<proteinExistence type="predicted"/>
<evidence type="ECO:0000259" key="1">
    <source>
        <dbReference type="Pfam" id="PF00112"/>
    </source>
</evidence>
<dbReference type="EMBL" id="LHYJ01000010">
    <property type="protein sequence ID" value="KXB08553.1"/>
    <property type="molecule type" value="Genomic_DNA"/>
</dbReference>
<dbReference type="GO" id="GO:0008234">
    <property type="term" value="F:cysteine-type peptidase activity"/>
    <property type="evidence" value="ECO:0007669"/>
    <property type="project" value="InterPro"/>
</dbReference>
<dbReference type="Pfam" id="PF00112">
    <property type="entry name" value="Peptidase_C1"/>
    <property type="match status" value="1"/>
</dbReference>
<comment type="caution">
    <text evidence="2">The sequence shown here is derived from an EMBL/GenBank/DDBJ whole genome shotgun (WGS) entry which is preliminary data.</text>
</comment>
<dbReference type="InterPro" id="IPR000668">
    <property type="entry name" value="Peptidase_C1A_C"/>
</dbReference>